<dbReference type="Proteomes" id="UP000279959">
    <property type="component" value="Chromosome"/>
</dbReference>
<dbReference type="RefSeq" id="WP_066696381.1">
    <property type="nucleotide sequence ID" value="NZ_AP018664.1"/>
</dbReference>
<accession>A0A494W9Z6</accession>
<feature type="binding site" evidence="8">
    <location>
        <position position="63"/>
    </location>
    <ligand>
        <name>Cu cation</name>
        <dbReference type="ChEBI" id="CHEBI:23378"/>
    </ligand>
</feature>
<dbReference type="KEGG" id="sami:SAMIE_1034790"/>
<dbReference type="AlphaFoldDB" id="A0A494W9Z6"/>
<evidence type="ECO:0000256" key="2">
    <source>
        <dbReference type="ARBA" id="ARBA00022448"/>
    </source>
</evidence>
<organism evidence="11 12">
    <name type="scientific">Sphingobium amiense</name>
    <dbReference type="NCBI Taxonomy" id="135719"/>
    <lineage>
        <taxon>Bacteria</taxon>
        <taxon>Pseudomonadati</taxon>
        <taxon>Pseudomonadota</taxon>
        <taxon>Alphaproteobacteria</taxon>
        <taxon>Sphingomonadales</taxon>
        <taxon>Sphingomonadaceae</taxon>
        <taxon>Sphingobium</taxon>
    </lineage>
</organism>
<keyword evidence="9" id="KW-0732">Signal</keyword>
<dbReference type="GO" id="GO:0009055">
    <property type="term" value="F:electron transfer activity"/>
    <property type="evidence" value="ECO:0007669"/>
    <property type="project" value="InterPro"/>
</dbReference>
<evidence type="ECO:0000256" key="1">
    <source>
        <dbReference type="ARBA" id="ARBA00004418"/>
    </source>
</evidence>
<dbReference type="Gene3D" id="2.60.40.420">
    <property type="entry name" value="Cupredoxins - blue copper proteins"/>
    <property type="match status" value="1"/>
</dbReference>
<keyword evidence="2" id="KW-0813">Transport</keyword>
<name>A0A494W9Z6_9SPHN</name>
<keyword evidence="6 8" id="KW-0186">Copper</keyword>
<comment type="subcellular location">
    <subcellularLocation>
        <location evidence="1">Periplasm</location>
    </subcellularLocation>
</comment>
<evidence type="ECO:0000256" key="7">
    <source>
        <dbReference type="NCBIfam" id="TIGR02375"/>
    </source>
</evidence>
<evidence type="ECO:0000256" key="8">
    <source>
        <dbReference type="PIRSR" id="PIRSR602386-1"/>
    </source>
</evidence>
<feature type="signal peptide" evidence="9">
    <location>
        <begin position="1"/>
        <end position="23"/>
    </location>
</feature>
<comment type="cofactor">
    <cofactor evidence="8">
        <name>Cu cation</name>
        <dbReference type="ChEBI" id="CHEBI:23378"/>
    </cofactor>
    <text evidence="8">Binds 1 copper ion per subunit.</text>
</comment>
<keyword evidence="3 8" id="KW-0479">Metal-binding</keyword>
<dbReference type="InterPro" id="IPR001235">
    <property type="entry name" value="Copper_blue_Plastocyanin"/>
</dbReference>
<feature type="chain" id="PRO_5019843469" description="Pseudoazurin" evidence="9">
    <location>
        <begin position="24"/>
        <end position="147"/>
    </location>
</feature>
<dbReference type="PROSITE" id="PS51257">
    <property type="entry name" value="PROKAR_LIPOPROTEIN"/>
    <property type="match status" value="1"/>
</dbReference>
<feature type="domain" description="Blue (type 1) copper" evidence="10">
    <location>
        <begin position="28"/>
        <end position="115"/>
    </location>
</feature>
<proteinExistence type="predicted"/>
<evidence type="ECO:0000256" key="9">
    <source>
        <dbReference type="SAM" id="SignalP"/>
    </source>
</evidence>
<dbReference type="GO" id="GO:0042597">
    <property type="term" value="C:periplasmic space"/>
    <property type="evidence" value="ECO:0007669"/>
    <property type="project" value="UniProtKB-SubCell"/>
</dbReference>
<dbReference type="SUPFAM" id="SSF49503">
    <property type="entry name" value="Cupredoxins"/>
    <property type="match status" value="1"/>
</dbReference>
<evidence type="ECO:0000256" key="3">
    <source>
        <dbReference type="ARBA" id="ARBA00022723"/>
    </source>
</evidence>
<evidence type="ECO:0000256" key="4">
    <source>
        <dbReference type="ARBA" id="ARBA00022764"/>
    </source>
</evidence>
<keyword evidence="5" id="KW-0249">Electron transport</keyword>
<gene>
    <name evidence="11" type="ORF">SAMIE_1034790</name>
</gene>
<dbReference type="PRINTS" id="PR00156">
    <property type="entry name" value="COPPERBLUE"/>
</dbReference>
<evidence type="ECO:0000256" key="5">
    <source>
        <dbReference type="ARBA" id="ARBA00022982"/>
    </source>
</evidence>
<evidence type="ECO:0000313" key="12">
    <source>
        <dbReference type="Proteomes" id="UP000279959"/>
    </source>
</evidence>
<dbReference type="Pfam" id="PF00127">
    <property type="entry name" value="Copper-bind"/>
    <property type="match status" value="1"/>
</dbReference>
<dbReference type="InterPro" id="IPR012745">
    <property type="entry name" value="Pseudoazurin"/>
</dbReference>
<feature type="binding site" evidence="8">
    <location>
        <position position="109"/>
    </location>
    <ligand>
        <name>Cu cation</name>
        <dbReference type="ChEBI" id="CHEBI:23378"/>
    </ligand>
</feature>
<evidence type="ECO:0000256" key="6">
    <source>
        <dbReference type="ARBA" id="ARBA00023008"/>
    </source>
</evidence>
<dbReference type="GO" id="GO:0005507">
    <property type="term" value="F:copper ion binding"/>
    <property type="evidence" value="ECO:0007669"/>
    <property type="project" value="UniProtKB-UniRule"/>
</dbReference>
<keyword evidence="12" id="KW-1185">Reference proteome</keyword>
<sequence>MRYLYVVASAALLAAACTMPAQAKDIVVHMKNQGAEGGMVFEPSFVKAAPGDVIHFKPTDLSHNAETLPNMLPAGASPMKGMMNKEAVMKVTKPGLYGVKCMPHFAMGMVALVQVGKPTPADIAAARAAKLPPFAAKRMNAMLAKVK</sequence>
<dbReference type="InterPro" id="IPR008972">
    <property type="entry name" value="Cupredoxin"/>
</dbReference>
<feature type="binding site" evidence="8">
    <location>
        <position position="101"/>
    </location>
    <ligand>
        <name>Cu cation</name>
        <dbReference type="ChEBI" id="CHEBI:23378"/>
    </ligand>
</feature>
<dbReference type="EMBL" id="AP018664">
    <property type="protein sequence ID" value="BBD99978.1"/>
    <property type="molecule type" value="Genomic_DNA"/>
</dbReference>
<reference evidence="11 12" key="1">
    <citation type="submission" date="2018-05" db="EMBL/GenBank/DDBJ databases">
        <title>Complete Genome Sequence of the Nonylphenol-Degrading Bacterium Sphingobium amiense DSM 16289T.</title>
        <authorList>
            <person name="Ootsuka M."/>
            <person name="Nishizawa T."/>
            <person name="Ohta H."/>
        </authorList>
    </citation>
    <scope>NUCLEOTIDE SEQUENCE [LARGE SCALE GENOMIC DNA]</scope>
    <source>
        <strain evidence="11 12">DSM 16289</strain>
    </source>
</reference>
<protein>
    <recommendedName>
        <fullName evidence="7">Pseudoazurin</fullName>
    </recommendedName>
</protein>
<keyword evidence="4" id="KW-0574">Periplasm</keyword>
<dbReference type="PRINTS" id="PR00155">
    <property type="entry name" value="AMICYANIN"/>
</dbReference>
<evidence type="ECO:0000313" key="11">
    <source>
        <dbReference type="EMBL" id="BBD99978.1"/>
    </source>
</evidence>
<dbReference type="NCBIfam" id="TIGR02375">
    <property type="entry name" value="pseudoazurin"/>
    <property type="match status" value="1"/>
</dbReference>
<dbReference type="InterPro" id="IPR000923">
    <property type="entry name" value="BlueCu_1"/>
</dbReference>
<dbReference type="InterPro" id="IPR002386">
    <property type="entry name" value="Amicyanin/Pseudoazurin"/>
</dbReference>
<feature type="binding site" evidence="8">
    <location>
        <position position="104"/>
    </location>
    <ligand>
        <name>Cu cation</name>
        <dbReference type="ChEBI" id="CHEBI:23378"/>
    </ligand>
</feature>
<evidence type="ECO:0000259" key="10">
    <source>
        <dbReference type="Pfam" id="PF00127"/>
    </source>
</evidence>